<dbReference type="EMBL" id="LT629971">
    <property type="protein sequence ID" value="SEH50691.1"/>
    <property type="molecule type" value="Genomic_DNA"/>
</dbReference>
<dbReference type="RefSeq" id="WP_083405980.1">
    <property type="nucleotide sequence ID" value="NZ_LT629971.1"/>
</dbReference>
<sequence>MSRNSERKKARRRKRQAARDERWLPAGVMDAVAEQTTTAAVLEAFDERITERGWVFDDEVSDEESALWFFPPSHAEVPDEELVTVTTIVLTAEEAADIAHVVFVGTADDYQFDFDELFASLDVIEAYRLGDPAPTF</sequence>
<evidence type="ECO:0000256" key="1">
    <source>
        <dbReference type="SAM" id="MobiDB-lite"/>
    </source>
</evidence>
<evidence type="ECO:0000313" key="2">
    <source>
        <dbReference type="EMBL" id="SEH50691.1"/>
    </source>
</evidence>
<gene>
    <name evidence="2" type="ORF">SAMN04489835_0682</name>
</gene>
<dbReference type="InterPro" id="IPR036005">
    <property type="entry name" value="Creatinase/aminopeptidase-like"/>
</dbReference>
<organism evidence="2 3">
    <name type="scientific">Mycolicibacterium rutilum</name>
    <name type="common">Mycobacterium rutilum</name>
    <dbReference type="NCBI Taxonomy" id="370526"/>
    <lineage>
        <taxon>Bacteria</taxon>
        <taxon>Bacillati</taxon>
        <taxon>Actinomycetota</taxon>
        <taxon>Actinomycetes</taxon>
        <taxon>Mycobacteriales</taxon>
        <taxon>Mycobacteriaceae</taxon>
        <taxon>Mycolicibacterium</taxon>
    </lineage>
</organism>
<dbReference type="SUPFAM" id="SSF55920">
    <property type="entry name" value="Creatinase/aminopeptidase"/>
    <property type="match status" value="1"/>
</dbReference>
<keyword evidence="3" id="KW-1185">Reference proteome</keyword>
<evidence type="ECO:0000313" key="3">
    <source>
        <dbReference type="Proteomes" id="UP000182915"/>
    </source>
</evidence>
<name>A0A1H6IW20_MYCRU</name>
<reference evidence="3" key="1">
    <citation type="submission" date="2016-10" db="EMBL/GenBank/DDBJ databases">
        <authorList>
            <person name="Varghese N."/>
            <person name="Submissions S."/>
        </authorList>
    </citation>
    <scope>NUCLEOTIDE SEQUENCE [LARGE SCALE GENOMIC DNA]</scope>
    <source>
        <strain evidence="3">DSM 45405</strain>
    </source>
</reference>
<accession>A0A1H6IW20</accession>
<proteinExistence type="predicted"/>
<feature type="region of interest" description="Disordered" evidence="1">
    <location>
        <begin position="1"/>
        <end position="22"/>
    </location>
</feature>
<dbReference type="Proteomes" id="UP000182915">
    <property type="component" value="Chromosome I"/>
</dbReference>
<dbReference type="OrthoDB" id="4729167at2"/>
<dbReference type="AlphaFoldDB" id="A0A1H6IW20"/>
<protein>
    <submittedName>
        <fullName evidence="2">Uncharacterized protein</fullName>
    </submittedName>
</protein>
<dbReference type="STRING" id="370526.SAMN04489835_0682"/>